<feature type="domain" description="IrrE N-terminal-like" evidence="1">
    <location>
        <begin position="67"/>
        <end position="140"/>
    </location>
</feature>
<dbReference type="EMBL" id="MZXV01000038">
    <property type="protein sequence ID" value="PZV37072.1"/>
    <property type="molecule type" value="Genomic_DNA"/>
</dbReference>
<dbReference type="InterPro" id="IPR010359">
    <property type="entry name" value="IrrE_HExxH"/>
</dbReference>
<dbReference type="InterPro" id="IPR052345">
    <property type="entry name" value="Rad_response_metalloprotease"/>
</dbReference>
<dbReference type="RefSeq" id="WP_111545632.1">
    <property type="nucleotide sequence ID" value="NZ_MZXV01000038.1"/>
</dbReference>
<sequence length="294" mass="31911">MGKGFRLLLARQEAENFLKQEGITTLPVDPFAIAKSRDITVEGKPESTEGVSGMLLRYGDTFGIIYGTHIPSPGFQRFSVSHELGHYFLPGHLDHILPKDGAHVSRAGFVTADSYELEADHFAAGLLMPATPFKRAIGRDEPGLDAITAAAELCQTSLTSTAIRFGELTDAAVAVILSTGNTIDYCFLSDAMKSLPKLDWLRKGTPLPSGTATAVLAGDPRRVLSGDRVSEEIDVRDWLGGTRKAVVTEESVGLGGYGKVLTVLVSTEIGQEEEEMEISEEDDLIESWTPRFRR</sequence>
<accession>A0A2W7C1Y2</accession>
<name>A0A2W7C1Y2_9HYPH</name>
<dbReference type="OrthoDB" id="9794834at2"/>
<dbReference type="AlphaFoldDB" id="A0A2W7C1Y2"/>
<dbReference type="PANTHER" id="PTHR43236:SF2">
    <property type="entry name" value="BLL0069 PROTEIN"/>
    <property type="match status" value="1"/>
</dbReference>
<dbReference type="Gene3D" id="1.10.10.2910">
    <property type="match status" value="1"/>
</dbReference>
<evidence type="ECO:0000313" key="3">
    <source>
        <dbReference type="Proteomes" id="UP000248616"/>
    </source>
</evidence>
<protein>
    <recommendedName>
        <fullName evidence="1">IrrE N-terminal-like domain-containing protein</fullName>
    </recommendedName>
</protein>
<reference evidence="3" key="1">
    <citation type="submission" date="2017-03" db="EMBL/GenBank/DDBJ databases">
        <authorList>
            <person name="Safronova V.I."/>
            <person name="Sazanova A.L."/>
            <person name="Chirak E.R."/>
        </authorList>
    </citation>
    <scope>NUCLEOTIDE SEQUENCE [LARGE SCALE GENOMIC DNA]</scope>
    <source>
        <strain evidence="3">Ach-343</strain>
    </source>
</reference>
<dbReference type="Pfam" id="PF06114">
    <property type="entry name" value="Peptidase_M78"/>
    <property type="match status" value="1"/>
</dbReference>
<comment type="caution">
    <text evidence="2">The sequence shown here is derived from an EMBL/GenBank/DDBJ whole genome shotgun (WGS) entry which is preliminary data.</text>
</comment>
<proteinExistence type="predicted"/>
<keyword evidence="3" id="KW-1185">Reference proteome</keyword>
<gene>
    <name evidence="2" type="ORF">B5V02_18580</name>
</gene>
<dbReference type="Proteomes" id="UP000248616">
    <property type="component" value="Unassembled WGS sequence"/>
</dbReference>
<evidence type="ECO:0000259" key="1">
    <source>
        <dbReference type="Pfam" id="PF06114"/>
    </source>
</evidence>
<dbReference type="PANTHER" id="PTHR43236">
    <property type="entry name" value="ANTITOXIN HIGA1"/>
    <property type="match status" value="1"/>
</dbReference>
<evidence type="ECO:0000313" key="2">
    <source>
        <dbReference type="EMBL" id="PZV37072.1"/>
    </source>
</evidence>
<organism evidence="2 3">
    <name type="scientific">Mesorhizobium kowhaii</name>
    <dbReference type="NCBI Taxonomy" id="1300272"/>
    <lineage>
        <taxon>Bacteria</taxon>
        <taxon>Pseudomonadati</taxon>
        <taxon>Pseudomonadota</taxon>
        <taxon>Alphaproteobacteria</taxon>
        <taxon>Hyphomicrobiales</taxon>
        <taxon>Phyllobacteriaceae</taxon>
        <taxon>Mesorhizobium</taxon>
    </lineage>
</organism>